<evidence type="ECO:0000313" key="3">
    <source>
        <dbReference type="EMBL" id="KAJ5357329.1"/>
    </source>
</evidence>
<feature type="region of interest" description="Disordered" evidence="1">
    <location>
        <begin position="72"/>
        <end position="91"/>
    </location>
</feature>
<dbReference type="Pfam" id="PF07883">
    <property type="entry name" value="Cupin_2"/>
    <property type="match status" value="1"/>
</dbReference>
<reference evidence="3" key="2">
    <citation type="journal article" date="2023" name="IMA Fungus">
        <title>Comparative genomic study of the Penicillium genus elucidates a diverse pangenome and 15 lateral gene transfer events.</title>
        <authorList>
            <person name="Petersen C."/>
            <person name="Sorensen T."/>
            <person name="Nielsen M.R."/>
            <person name="Sondergaard T.E."/>
            <person name="Sorensen J.L."/>
            <person name="Fitzpatrick D.A."/>
            <person name="Frisvad J.C."/>
            <person name="Nielsen K.L."/>
        </authorList>
    </citation>
    <scope>NUCLEOTIDE SEQUENCE</scope>
    <source>
        <strain evidence="3">IBT 35675</strain>
    </source>
</reference>
<comment type="caution">
    <text evidence="3">The sequence shown here is derived from an EMBL/GenBank/DDBJ whole genome shotgun (WGS) entry which is preliminary data.</text>
</comment>
<dbReference type="AlphaFoldDB" id="A0A9W9RDK3"/>
<reference evidence="3" key="1">
    <citation type="submission" date="2022-12" db="EMBL/GenBank/DDBJ databases">
        <authorList>
            <person name="Petersen C."/>
        </authorList>
    </citation>
    <scope>NUCLEOTIDE SEQUENCE</scope>
    <source>
        <strain evidence="3">IBT 35675</strain>
    </source>
</reference>
<evidence type="ECO:0000313" key="4">
    <source>
        <dbReference type="Proteomes" id="UP001148299"/>
    </source>
</evidence>
<feature type="domain" description="Cupin type-2" evidence="2">
    <location>
        <begin position="32"/>
        <end position="99"/>
    </location>
</feature>
<keyword evidence="4" id="KW-1185">Reference proteome</keyword>
<sequence length="121" mass="13179">MSNSGATGGMRIAYAYDLEDAPGKTIVGVDATYLPSEITPPHTHKNGPIMVYVLSGQVRVGLNGEEPKIECAGDSHYEPADTHNTISENPSRTESCRFFFTEVLDTAIWKAQGMEALFKLD</sequence>
<organism evidence="3 4">
    <name type="scientific">Penicillium brevicompactum</name>
    <dbReference type="NCBI Taxonomy" id="5074"/>
    <lineage>
        <taxon>Eukaryota</taxon>
        <taxon>Fungi</taxon>
        <taxon>Dikarya</taxon>
        <taxon>Ascomycota</taxon>
        <taxon>Pezizomycotina</taxon>
        <taxon>Eurotiomycetes</taxon>
        <taxon>Eurotiomycetidae</taxon>
        <taxon>Eurotiales</taxon>
        <taxon>Aspergillaceae</taxon>
        <taxon>Penicillium</taxon>
    </lineage>
</organism>
<proteinExistence type="predicted"/>
<evidence type="ECO:0000256" key="1">
    <source>
        <dbReference type="SAM" id="MobiDB-lite"/>
    </source>
</evidence>
<dbReference type="InterPro" id="IPR013096">
    <property type="entry name" value="Cupin_2"/>
</dbReference>
<dbReference type="EMBL" id="JAPZBR010000003">
    <property type="protein sequence ID" value="KAJ5357329.1"/>
    <property type="molecule type" value="Genomic_DNA"/>
</dbReference>
<dbReference type="CDD" id="cd02234">
    <property type="entry name" value="cupin_BLR7677-like"/>
    <property type="match status" value="1"/>
</dbReference>
<dbReference type="PANTHER" id="PTHR38599">
    <property type="entry name" value="CUPIN DOMAIN PROTEIN (AFU_ORTHOLOGUE AFUA_3G13620)"/>
    <property type="match status" value="1"/>
</dbReference>
<feature type="compositionally biased region" description="Basic and acidic residues" evidence="1">
    <location>
        <begin position="72"/>
        <end position="81"/>
    </location>
</feature>
<evidence type="ECO:0000259" key="2">
    <source>
        <dbReference type="Pfam" id="PF07883"/>
    </source>
</evidence>
<dbReference type="PANTHER" id="PTHR38599:SF1">
    <property type="entry name" value="CUPIN DOMAIN PROTEIN (AFU_ORTHOLOGUE AFUA_3G13620)"/>
    <property type="match status" value="1"/>
</dbReference>
<dbReference type="Proteomes" id="UP001148299">
    <property type="component" value="Unassembled WGS sequence"/>
</dbReference>
<dbReference type="InterPro" id="IPR014710">
    <property type="entry name" value="RmlC-like_jellyroll"/>
</dbReference>
<accession>A0A9W9RDK3</accession>
<dbReference type="InterPro" id="IPR011051">
    <property type="entry name" value="RmlC_Cupin_sf"/>
</dbReference>
<name>A0A9W9RDK3_PENBR</name>
<dbReference type="Gene3D" id="2.60.120.10">
    <property type="entry name" value="Jelly Rolls"/>
    <property type="match status" value="1"/>
</dbReference>
<protein>
    <recommendedName>
        <fullName evidence="2">Cupin type-2 domain-containing protein</fullName>
    </recommendedName>
</protein>
<dbReference type="SUPFAM" id="SSF51182">
    <property type="entry name" value="RmlC-like cupins"/>
    <property type="match status" value="1"/>
</dbReference>
<feature type="compositionally biased region" description="Polar residues" evidence="1">
    <location>
        <begin position="82"/>
        <end position="91"/>
    </location>
</feature>
<gene>
    <name evidence="3" type="ORF">N7541_004487</name>
</gene>